<evidence type="ECO:0000313" key="3">
    <source>
        <dbReference type="EMBL" id="MFD1032537.1"/>
    </source>
</evidence>
<feature type="transmembrane region" description="Helical" evidence="1">
    <location>
        <begin position="166"/>
        <end position="188"/>
    </location>
</feature>
<keyword evidence="1" id="KW-0472">Membrane</keyword>
<comment type="caution">
    <text evidence="3">The sequence shown here is derived from an EMBL/GenBank/DDBJ whole genome shotgun (WGS) entry which is preliminary data.</text>
</comment>
<name>A0ABW3LHA1_9BACL</name>
<feature type="transmembrane region" description="Helical" evidence="1">
    <location>
        <begin position="194"/>
        <end position="215"/>
    </location>
</feature>
<keyword evidence="1" id="KW-1133">Transmembrane helix</keyword>
<reference evidence="4" key="1">
    <citation type="journal article" date="2019" name="Int. J. Syst. Evol. Microbiol.">
        <title>The Global Catalogue of Microorganisms (GCM) 10K type strain sequencing project: providing services to taxonomists for standard genome sequencing and annotation.</title>
        <authorList>
            <consortium name="The Broad Institute Genomics Platform"/>
            <consortium name="The Broad Institute Genome Sequencing Center for Infectious Disease"/>
            <person name="Wu L."/>
            <person name="Ma J."/>
        </authorList>
    </citation>
    <scope>NUCLEOTIDE SEQUENCE [LARGE SCALE GENOMIC DNA]</scope>
    <source>
        <strain evidence="4">CCUG 56756</strain>
    </source>
</reference>
<feature type="domain" description="Phosphatidic acid phosphatase type 2/haloperoxidase" evidence="2">
    <location>
        <begin position="97"/>
        <end position="209"/>
    </location>
</feature>
<evidence type="ECO:0000259" key="2">
    <source>
        <dbReference type="SMART" id="SM00014"/>
    </source>
</evidence>
<proteinExistence type="predicted"/>
<dbReference type="RefSeq" id="WP_144838366.1">
    <property type="nucleotide sequence ID" value="NZ_JBHTKI010000022.1"/>
</dbReference>
<sequence length="247" mass="27762">MEEENKKVGLPALILLIGLGIASVFIWLFAELAEEVLENELRNFDNSIIGFFERIETSTLDLIYIGITELGSVWFLTTLSVVVILWLWFKDKDKWGILFFVIAVGGSGLLTWLLKQFYGRGRPSINEDIDAIGFSFPSGHSLGSLVFYGFLAYLFVRSTQKRGVKYLALTVLGILIILIGTSRIYLGAHFPSDVLAGFIAGTVWLILCLLALEWVQWQSNSNVRPVRALRSFLASTYKSGKQKIRRS</sequence>
<evidence type="ECO:0000313" key="4">
    <source>
        <dbReference type="Proteomes" id="UP001597109"/>
    </source>
</evidence>
<feature type="transmembrane region" description="Helical" evidence="1">
    <location>
        <begin position="62"/>
        <end position="88"/>
    </location>
</feature>
<dbReference type="SUPFAM" id="SSF48317">
    <property type="entry name" value="Acid phosphatase/Vanadium-dependent haloperoxidase"/>
    <property type="match status" value="1"/>
</dbReference>
<organism evidence="3 4">
    <name type="scientific">Metaplanococcus flavidus</name>
    <dbReference type="NCBI Taxonomy" id="569883"/>
    <lineage>
        <taxon>Bacteria</taxon>
        <taxon>Bacillati</taxon>
        <taxon>Bacillota</taxon>
        <taxon>Bacilli</taxon>
        <taxon>Bacillales</taxon>
        <taxon>Caryophanaceae</taxon>
        <taxon>Metaplanococcus</taxon>
    </lineage>
</organism>
<dbReference type="Gene3D" id="1.20.144.10">
    <property type="entry name" value="Phosphatidic acid phosphatase type 2/haloperoxidase"/>
    <property type="match status" value="2"/>
</dbReference>
<feature type="transmembrane region" description="Helical" evidence="1">
    <location>
        <begin position="12"/>
        <end position="30"/>
    </location>
</feature>
<dbReference type="PANTHER" id="PTHR14969">
    <property type="entry name" value="SPHINGOSINE-1-PHOSPHATE PHOSPHOHYDROLASE"/>
    <property type="match status" value="1"/>
</dbReference>
<protein>
    <submittedName>
        <fullName evidence="3">Phosphatase PAP2 family protein</fullName>
    </submittedName>
</protein>
<dbReference type="CDD" id="cd03392">
    <property type="entry name" value="PAP2_like_2"/>
    <property type="match status" value="1"/>
</dbReference>
<accession>A0ABW3LHA1</accession>
<dbReference type="Pfam" id="PF01569">
    <property type="entry name" value="PAP2"/>
    <property type="match status" value="1"/>
</dbReference>
<dbReference type="EMBL" id="JBHTKI010000022">
    <property type="protein sequence ID" value="MFD1032537.1"/>
    <property type="molecule type" value="Genomic_DNA"/>
</dbReference>
<gene>
    <name evidence="3" type="ORF">ACFQ1X_13940</name>
</gene>
<dbReference type="Proteomes" id="UP001597109">
    <property type="component" value="Unassembled WGS sequence"/>
</dbReference>
<dbReference type="InterPro" id="IPR000326">
    <property type="entry name" value="PAP2/HPO"/>
</dbReference>
<feature type="transmembrane region" description="Helical" evidence="1">
    <location>
        <begin position="134"/>
        <end position="154"/>
    </location>
</feature>
<evidence type="ECO:0000256" key="1">
    <source>
        <dbReference type="SAM" id="Phobius"/>
    </source>
</evidence>
<keyword evidence="4" id="KW-1185">Reference proteome</keyword>
<dbReference type="InterPro" id="IPR036938">
    <property type="entry name" value="PAP2/HPO_sf"/>
</dbReference>
<feature type="transmembrane region" description="Helical" evidence="1">
    <location>
        <begin position="95"/>
        <end position="114"/>
    </location>
</feature>
<dbReference type="SMART" id="SM00014">
    <property type="entry name" value="acidPPc"/>
    <property type="match status" value="1"/>
</dbReference>
<keyword evidence="1" id="KW-0812">Transmembrane</keyword>
<dbReference type="PANTHER" id="PTHR14969:SF13">
    <property type="entry name" value="AT30094P"/>
    <property type="match status" value="1"/>
</dbReference>